<keyword evidence="4" id="KW-0805">Transcription regulation</keyword>
<protein>
    <recommendedName>
        <fullName evidence="10">Zn(2)-C6 fungal-type domain-containing protein</fullName>
    </recommendedName>
</protein>
<dbReference type="GO" id="GO:0008270">
    <property type="term" value="F:zinc ion binding"/>
    <property type="evidence" value="ECO:0007669"/>
    <property type="project" value="InterPro"/>
</dbReference>
<evidence type="ECO:0000256" key="1">
    <source>
        <dbReference type="ARBA" id="ARBA00004123"/>
    </source>
</evidence>
<dbReference type="GO" id="GO:0000981">
    <property type="term" value="F:DNA-binding transcription factor activity, RNA polymerase II-specific"/>
    <property type="evidence" value="ECO:0007669"/>
    <property type="project" value="InterPro"/>
</dbReference>
<proteinExistence type="predicted"/>
<name>A0A9P8I973_9PEZI</name>
<evidence type="ECO:0000256" key="5">
    <source>
        <dbReference type="ARBA" id="ARBA00023125"/>
    </source>
</evidence>
<dbReference type="GO" id="GO:0006351">
    <property type="term" value="P:DNA-templated transcription"/>
    <property type="evidence" value="ECO:0007669"/>
    <property type="project" value="InterPro"/>
</dbReference>
<dbReference type="GO" id="GO:0005634">
    <property type="term" value="C:nucleus"/>
    <property type="evidence" value="ECO:0007669"/>
    <property type="project" value="UniProtKB-SubCell"/>
</dbReference>
<sequence>MTGYLATRPTHSRIIGFEIAKIGPGASNAASDEFRSKIGFSHLFVLKFFFLQVIKIGSSSQQTRIAQACDRCRSKKIRCDGIRPCCSQCANVGFECKTSDKLSRRAFPRGYTESLEERVRQLEAEVRELKDLLDEKDEKIEMLSKIHSYSSYSPQQGTPPRSVSNSLSPKTVPESIKSETTALREDTFRVQESPFFLDGSDSASYVMGSSSGRAFVDSFKRKAQETGKFNMNFAPEGIFEVNPRNQSSHPNSREASPVDVNAPPRVLSDQLITIYFQEWAPLFPILHRPAFLTAYEQYVAGEDQELSGDGHVLAQLYLVFSIASLSSEVIEAMLRNQSGDESPRQSFGSFEHGWRNSLDSIVMDGSMETLQCLLLAQVACILKADYTMLLHYKSLAIGISQRLGLHQNQKRFSLGALTSETRKRVFWCLYTLDCFSAAMLGLPKMIKESDVFAEYPADADDEYVTEKGFQATLPGEYTKISSALALFRASRILSKVLETNYPAAASHELSFQKLQALEDELDSWSKELPPHLRLEFVQDKPGTNVVNSRSPLLNHPKSLAYYYTRTLIHRPAVGSIMGPKAAPSIVALADSSKHIIQIVELLEERNLSFSFCLNKNELLVLSGFGLLFQGLDLNRDGKLMKDNQKMLQSIVKILERSSSSSAAELRRLSESMMPVSKSPKATSRRSPSEPNASLPSTSSKPANGRLSTLASKFPLGSIKADIKDEKLRRSTLPSSAPETWVNSPARSHRSISSIRSEPIYRSTGYQTPTQAMKHQLGSVPLGSLHGDYLPFSFDSINELPPTSSRDGVAATEEWERIVGSIDNGQTNIYDNIYGGISVEALVNMSLSSASTDPSSWSPDGDVWGSVSDVPTQSVHSLSEESLASGEDLGSCELTLTNPNDDQYRGLLMPNVMGTDVFCLDNLDTHFGL</sequence>
<feature type="region of interest" description="Disordered" evidence="9">
    <location>
        <begin position="665"/>
        <end position="706"/>
    </location>
</feature>
<dbReference type="OrthoDB" id="1924787at2759"/>
<dbReference type="CDD" id="cd12148">
    <property type="entry name" value="fungal_TF_MHR"/>
    <property type="match status" value="1"/>
</dbReference>
<feature type="region of interest" description="Disordered" evidence="9">
    <location>
        <begin position="150"/>
        <end position="175"/>
    </location>
</feature>
<dbReference type="PROSITE" id="PS50048">
    <property type="entry name" value="ZN2_CY6_FUNGAL_2"/>
    <property type="match status" value="1"/>
</dbReference>
<feature type="domain" description="Zn(2)-C6 fungal-type" evidence="10">
    <location>
        <begin position="68"/>
        <end position="98"/>
    </location>
</feature>
<reference evidence="11" key="1">
    <citation type="submission" date="2021-03" db="EMBL/GenBank/DDBJ databases">
        <title>Comparative genomics and phylogenomic investigation of the class Geoglossomycetes provide insights into ecological specialization and systematics.</title>
        <authorList>
            <person name="Melie T."/>
            <person name="Pirro S."/>
            <person name="Miller A.N."/>
            <person name="Quandt A."/>
        </authorList>
    </citation>
    <scope>NUCLEOTIDE SEQUENCE</scope>
    <source>
        <strain evidence="11">GBOQ0MN5Z8</strain>
    </source>
</reference>
<dbReference type="Pfam" id="PF04082">
    <property type="entry name" value="Fungal_trans"/>
    <property type="match status" value="1"/>
</dbReference>
<keyword evidence="12" id="KW-1185">Reference proteome</keyword>
<keyword evidence="7" id="KW-0539">Nucleus</keyword>
<keyword evidence="6" id="KW-0804">Transcription</keyword>
<evidence type="ECO:0000256" key="9">
    <source>
        <dbReference type="SAM" id="MobiDB-lite"/>
    </source>
</evidence>
<keyword evidence="8" id="KW-0175">Coiled coil</keyword>
<dbReference type="InterPro" id="IPR007219">
    <property type="entry name" value="XnlR_reg_dom"/>
</dbReference>
<dbReference type="CDD" id="cd15485">
    <property type="entry name" value="ZIP_Cat8"/>
    <property type="match status" value="1"/>
</dbReference>
<feature type="compositionally biased region" description="Polar residues" evidence="9">
    <location>
        <begin position="150"/>
        <end position="169"/>
    </location>
</feature>
<evidence type="ECO:0000313" key="12">
    <source>
        <dbReference type="Proteomes" id="UP000698800"/>
    </source>
</evidence>
<evidence type="ECO:0000313" key="11">
    <source>
        <dbReference type="EMBL" id="KAH0537675.1"/>
    </source>
</evidence>
<keyword evidence="2" id="KW-0479">Metal-binding</keyword>
<dbReference type="Gene3D" id="4.10.240.10">
    <property type="entry name" value="Zn(2)-C6 fungal-type DNA-binding domain"/>
    <property type="match status" value="1"/>
</dbReference>
<dbReference type="PANTHER" id="PTHR46910:SF12">
    <property type="entry name" value="REGULATORY PROTEIN CAT8"/>
    <property type="match status" value="1"/>
</dbReference>
<dbReference type="PANTHER" id="PTHR46910">
    <property type="entry name" value="TRANSCRIPTION FACTOR PDR1"/>
    <property type="match status" value="1"/>
</dbReference>
<dbReference type="AlphaFoldDB" id="A0A9P8I973"/>
<feature type="coiled-coil region" evidence="8">
    <location>
        <begin position="112"/>
        <end position="146"/>
    </location>
</feature>
<evidence type="ECO:0000259" key="10">
    <source>
        <dbReference type="PROSITE" id="PS50048"/>
    </source>
</evidence>
<comment type="subcellular location">
    <subcellularLocation>
        <location evidence="1">Nucleus</location>
    </subcellularLocation>
</comment>
<dbReference type="SMART" id="SM00906">
    <property type="entry name" value="Fungal_trans"/>
    <property type="match status" value="1"/>
</dbReference>
<dbReference type="InterPro" id="IPR036864">
    <property type="entry name" value="Zn2-C6_fun-type_DNA-bd_sf"/>
</dbReference>
<comment type="caution">
    <text evidence="11">The sequence shown here is derived from an EMBL/GenBank/DDBJ whole genome shotgun (WGS) entry which is preliminary data.</text>
</comment>
<evidence type="ECO:0000256" key="3">
    <source>
        <dbReference type="ARBA" id="ARBA00022833"/>
    </source>
</evidence>
<dbReference type="Pfam" id="PF00172">
    <property type="entry name" value="Zn_clus"/>
    <property type="match status" value="1"/>
</dbReference>
<evidence type="ECO:0000256" key="2">
    <source>
        <dbReference type="ARBA" id="ARBA00022723"/>
    </source>
</evidence>
<dbReference type="PROSITE" id="PS00463">
    <property type="entry name" value="ZN2_CY6_FUNGAL_1"/>
    <property type="match status" value="1"/>
</dbReference>
<dbReference type="InterPro" id="IPR050987">
    <property type="entry name" value="AtrR-like"/>
</dbReference>
<dbReference type="FunFam" id="4.10.240.10:FF:000007">
    <property type="entry name" value="C6 transcription factor FacB"/>
    <property type="match status" value="1"/>
</dbReference>
<dbReference type="CDD" id="cd00067">
    <property type="entry name" value="GAL4"/>
    <property type="match status" value="1"/>
</dbReference>
<keyword evidence="5" id="KW-0238">DNA-binding</keyword>
<evidence type="ECO:0000256" key="8">
    <source>
        <dbReference type="SAM" id="Coils"/>
    </source>
</evidence>
<dbReference type="Proteomes" id="UP000698800">
    <property type="component" value="Unassembled WGS sequence"/>
</dbReference>
<evidence type="ECO:0000256" key="6">
    <source>
        <dbReference type="ARBA" id="ARBA00023163"/>
    </source>
</evidence>
<accession>A0A9P8I973</accession>
<dbReference type="SUPFAM" id="SSF57701">
    <property type="entry name" value="Zn2/Cys6 DNA-binding domain"/>
    <property type="match status" value="1"/>
</dbReference>
<dbReference type="SMART" id="SM00066">
    <property type="entry name" value="GAL4"/>
    <property type="match status" value="1"/>
</dbReference>
<feature type="compositionally biased region" description="Polar residues" evidence="9">
    <location>
        <begin position="679"/>
        <end position="706"/>
    </location>
</feature>
<gene>
    <name evidence="11" type="ORF">FGG08_005540</name>
</gene>
<dbReference type="EMBL" id="JAGHQL010000134">
    <property type="protein sequence ID" value="KAH0537675.1"/>
    <property type="molecule type" value="Genomic_DNA"/>
</dbReference>
<evidence type="ECO:0000256" key="4">
    <source>
        <dbReference type="ARBA" id="ARBA00023015"/>
    </source>
</evidence>
<organism evidence="11 12">
    <name type="scientific">Glutinoglossum americanum</name>
    <dbReference type="NCBI Taxonomy" id="1670608"/>
    <lineage>
        <taxon>Eukaryota</taxon>
        <taxon>Fungi</taxon>
        <taxon>Dikarya</taxon>
        <taxon>Ascomycota</taxon>
        <taxon>Pezizomycotina</taxon>
        <taxon>Geoglossomycetes</taxon>
        <taxon>Geoglossales</taxon>
        <taxon>Geoglossaceae</taxon>
        <taxon>Glutinoglossum</taxon>
    </lineage>
</organism>
<dbReference type="GO" id="GO:0003677">
    <property type="term" value="F:DNA binding"/>
    <property type="evidence" value="ECO:0007669"/>
    <property type="project" value="UniProtKB-KW"/>
</dbReference>
<keyword evidence="3" id="KW-0862">Zinc</keyword>
<evidence type="ECO:0000256" key="7">
    <source>
        <dbReference type="ARBA" id="ARBA00023242"/>
    </source>
</evidence>
<dbReference type="InterPro" id="IPR001138">
    <property type="entry name" value="Zn2Cys6_DnaBD"/>
</dbReference>